<dbReference type="Proteomes" id="UP000034201">
    <property type="component" value="Unassembled WGS sequence"/>
</dbReference>
<protein>
    <submittedName>
        <fullName evidence="3">Uncharacterized protein</fullName>
    </submittedName>
</protein>
<feature type="transmembrane region" description="Helical" evidence="1">
    <location>
        <begin position="399"/>
        <end position="416"/>
    </location>
</feature>
<keyword evidence="2" id="KW-0732">Signal</keyword>
<feature type="transmembrane region" description="Helical" evidence="1">
    <location>
        <begin position="323"/>
        <end position="342"/>
    </location>
</feature>
<keyword evidence="1" id="KW-0472">Membrane</keyword>
<feature type="transmembrane region" description="Helical" evidence="1">
    <location>
        <begin position="234"/>
        <end position="253"/>
    </location>
</feature>
<gene>
    <name evidence="3" type="ORF">UY61_C0016G0002</name>
</gene>
<feature type="transmembrane region" description="Helical" evidence="1">
    <location>
        <begin position="265"/>
        <end position="285"/>
    </location>
</feature>
<feature type="chain" id="PRO_5002540531" evidence="2">
    <location>
        <begin position="30"/>
        <end position="685"/>
    </location>
</feature>
<feature type="transmembrane region" description="Helical" evidence="1">
    <location>
        <begin position="129"/>
        <end position="150"/>
    </location>
</feature>
<feature type="transmembrane region" description="Helical" evidence="1">
    <location>
        <begin position="100"/>
        <end position="117"/>
    </location>
</feature>
<feature type="transmembrane region" description="Helical" evidence="1">
    <location>
        <begin position="362"/>
        <end position="387"/>
    </location>
</feature>
<comment type="caution">
    <text evidence="3">The sequence shown here is derived from an EMBL/GenBank/DDBJ whole genome shotgun (WGS) entry which is preliminary data.</text>
</comment>
<evidence type="ECO:0000313" key="3">
    <source>
        <dbReference type="EMBL" id="KKW21046.1"/>
    </source>
</evidence>
<evidence type="ECO:0000256" key="2">
    <source>
        <dbReference type="SAM" id="SignalP"/>
    </source>
</evidence>
<feature type="signal peptide" evidence="2">
    <location>
        <begin position="1"/>
        <end position="29"/>
    </location>
</feature>
<dbReference type="EMBL" id="LCQQ01000016">
    <property type="protein sequence ID" value="KKW21046.1"/>
    <property type="molecule type" value="Genomic_DNA"/>
</dbReference>
<dbReference type="AlphaFoldDB" id="A0A0G1WQH2"/>
<keyword evidence="1" id="KW-1133">Transmembrane helix</keyword>
<accession>A0A0G1WQH2</accession>
<name>A0A0G1WQH2_9BACT</name>
<proteinExistence type="predicted"/>
<sequence length="685" mass="73637">MKKHFFVKAIPILLLLVMLGIVSAFPAHAQSNGDLLKGISIPALLVMNGILVILRGITSLLLMVASALLNMGFAINLGAIPSEIPVVPIGWAALRDLTNGVFLLIILWISLTIIFNIEQWGGKRLLVRVVMVALLINFSLLMVTMVFGIANQLGAIFAKNMPAEPGTFIAQSIAIEKIGSVPSPSQAAAIKAEDARRALETQRAGERTITQGGPAVIKDAVLASLGVPKAEAQIGFYAGCAAGALIGGGIAYFSAGILSIVGVKIIAGACGGAALLGAISDYYYGWGQTLFDAQANMALRTLTQIILLLITALTMFWGAITLFIRYAAVIIVSVLAPFAFLAATVPGMKKYFDMWLSATLRWAFFLPLFYFLMYLGFFTMSTISLTTPAGAGIEHANRILITLIAAIFMWAAFSIARKTGGAIGEAGVNAITKLGLFAAGGAAGLAMRGAGAAIATHPETAQDWALRARRIPIVGRRIQRAMEVPIDRDQKEIEKRKDELKRASPTQLSQVYTNASSDRFDKTAAAVLLAEKEKLSEIRGHEETAYRMANRVGMGDSFLKYDPSLAVLNRGALSELEAIEKAVAKIDKTKISDESHNLAMNPHAGALIESILKTSSPKELSKIAENNQRLMQNMMTHLDRLSAAEVQDLKNRLGTTKTNQLTLYFDGTIANGIGQQLGWNTPRHW</sequence>
<evidence type="ECO:0000256" key="1">
    <source>
        <dbReference type="SAM" id="Phobius"/>
    </source>
</evidence>
<reference evidence="3 4" key="1">
    <citation type="journal article" date="2015" name="Nature">
        <title>rRNA introns, odd ribosomes, and small enigmatic genomes across a large radiation of phyla.</title>
        <authorList>
            <person name="Brown C.T."/>
            <person name="Hug L.A."/>
            <person name="Thomas B.C."/>
            <person name="Sharon I."/>
            <person name="Castelle C.J."/>
            <person name="Singh A."/>
            <person name="Wilkins M.J."/>
            <person name="Williams K.H."/>
            <person name="Banfield J.F."/>
        </authorList>
    </citation>
    <scope>NUCLEOTIDE SEQUENCE [LARGE SCALE GENOMIC DNA]</scope>
</reference>
<feature type="transmembrane region" description="Helical" evidence="1">
    <location>
        <begin position="39"/>
        <end position="54"/>
    </location>
</feature>
<keyword evidence="1" id="KW-0812">Transmembrane</keyword>
<organism evidence="3 4">
    <name type="scientific">Candidatus Adlerbacteria bacterium GW2011_GWC1_50_9</name>
    <dbReference type="NCBI Taxonomy" id="1618608"/>
    <lineage>
        <taxon>Bacteria</taxon>
        <taxon>Candidatus Adleribacteriota</taxon>
    </lineage>
</organism>
<evidence type="ECO:0000313" key="4">
    <source>
        <dbReference type="Proteomes" id="UP000034201"/>
    </source>
</evidence>
<feature type="transmembrane region" description="Helical" evidence="1">
    <location>
        <begin position="297"/>
        <end position="316"/>
    </location>
</feature>